<gene>
    <name evidence="2" type="ORF">EB796_023047</name>
</gene>
<organism evidence="2 3">
    <name type="scientific">Bugula neritina</name>
    <name type="common">Brown bryozoan</name>
    <name type="synonym">Sertularia neritina</name>
    <dbReference type="NCBI Taxonomy" id="10212"/>
    <lineage>
        <taxon>Eukaryota</taxon>
        <taxon>Metazoa</taxon>
        <taxon>Spiralia</taxon>
        <taxon>Lophotrochozoa</taxon>
        <taxon>Bryozoa</taxon>
        <taxon>Gymnolaemata</taxon>
        <taxon>Cheilostomatida</taxon>
        <taxon>Flustrina</taxon>
        <taxon>Buguloidea</taxon>
        <taxon>Bugulidae</taxon>
        <taxon>Bugula</taxon>
    </lineage>
</organism>
<accession>A0A7J7IYY2</accession>
<feature type="transmembrane region" description="Helical" evidence="1">
    <location>
        <begin position="40"/>
        <end position="59"/>
    </location>
</feature>
<comment type="caution">
    <text evidence="2">The sequence shown here is derived from an EMBL/GenBank/DDBJ whole genome shotgun (WGS) entry which is preliminary data.</text>
</comment>
<dbReference type="Proteomes" id="UP000593567">
    <property type="component" value="Unassembled WGS sequence"/>
</dbReference>
<proteinExistence type="predicted"/>
<evidence type="ECO:0000256" key="1">
    <source>
        <dbReference type="SAM" id="Phobius"/>
    </source>
</evidence>
<dbReference type="AlphaFoldDB" id="A0A7J7IYY2"/>
<name>A0A7J7IYY2_BUGNE</name>
<evidence type="ECO:0000313" key="3">
    <source>
        <dbReference type="Proteomes" id="UP000593567"/>
    </source>
</evidence>
<sequence length="175" mass="20008">MYKLQHSDGLGHSHSEKYLRKTYAAYNKSMNPHSLHSSNLFLWLLKGVIILTLLGVMEARHIQTRIKRGTEMNPVTNLNIDSSSGTESLTAEQLLQENLETDEVEITLNSIRQQLDTYDSQQSNPIRHHHRISRQNLLNGPTSFNIDTYILAQQAARKKTTPSTQDIISIWRNEG</sequence>
<keyword evidence="1" id="KW-1133">Transmembrane helix</keyword>
<keyword evidence="1" id="KW-0812">Transmembrane</keyword>
<keyword evidence="1" id="KW-0472">Membrane</keyword>
<evidence type="ECO:0000313" key="2">
    <source>
        <dbReference type="EMBL" id="KAF6018651.1"/>
    </source>
</evidence>
<protein>
    <submittedName>
        <fullName evidence="2">Uncharacterized protein</fullName>
    </submittedName>
</protein>
<reference evidence="2" key="1">
    <citation type="submission" date="2020-06" db="EMBL/GenBank/DDBJ databases">
        <title>Draft genome of Bugula neritina, a colonial animal packing powerful symbionts and potential medicines.</title>
        <authorList>
            <person name="Rayko M."/>
        </authorList>
    </citation>
    <scope>NUCLEOTIDE SEQUENCE [LARGE SCALE GENOMIC DNA]</scope>
    <source>
        <strain evidence="2">Kwan_BN1</strain>
    </source>
</reference>
<keyword evidence="3" id="KW-1185">Reference proteome</keyword>
<dbReference type="EMBL" id="VXIV02003287">
    <property type="protein sequence ID" value="KAF6018651.1"/>
    <property type="molecule type" value="Genomic_DNA"/>
</dbReference>